<feature type="compositionally biased region" description="Basic and acidic residues" evidence="1">
    <location>
        <begin position="89"/>
        <end position="109"/>
    </location>
</feature>
<evidence type="ECO:0000256" key="1">
    <source>
        <dbReference type="SAM" id="MobiDB-lite"/>
    </source>
</evidence>
<reference evidence="2" key="1">
    <citation type="journal article" date="2021" name="Proc. Natl. Acad. Sci. U.S.A.">
        <title>A Catalog of Tens of Thousands of Viruses from Human Metagenomes Reveals Hidden Associations with Chronic Diseases.</title>
        <authorList>
            <person name="Tisza M.J."/>
            <person name="Buck C.B."/>
        </authorList>
    </citation>
    <scope>NUCLEOTIDE SEQUENCE</scope>
    <source>
        <strain evidence="2">CtisV53</strain>
    </source>
</reference>
<feature type="region of interest" description="Disordered" evidence="1">
    <location>
        <begin position="1"/>
        <end position="118"/>
    </location>
</feature>
<sequence length="309" mass="33776">MELTERDYAEAFGVELPEDTSAGEADTSAETGEPETAQEGAESAQPDTADGGDGQGESGSGGAEEGAQDAPDQPQDPEERRRQAHGRRQRELEAARQAARDAAYEEMFRGQKNPYTDTPIRTEADYRAYRDAMSRQDAEAGLRRAGVDPQLIRGMVEEELRPLREQARQQELSAIGEQARMVSSQADAAIRQAMDTIRQMYGGTAQSMEDILAMPTGEAFRGYIQKGLSLEDAYYMANRADIDKQRMAAARQAGVNQARGKSHMANPAPAAGPAAYQATPEEARAYREFMPDATDKEINAAYAGYHKNQ</sequence>
<feature type="region of interest" description="Disordered" evidence="1">
    <location>
        <begin position="257"/>
        <end position="278"/>
    </location>
</feature>
<feature type="compositionally biased region" description="Gly residues" evidence="1">
    <location>
        <begin position="51"/>
        <end position="64"/>
    </location>
</feature>
<proteinExistence type="predicted"/>
<feature type="compositionally biased region" description="Low complexity" evidence="1">
    <location>
        <begin position="265"/>
        <end position="278"/>
    </location>
</feature>
<dbReference type="EMBL" id="BK015461">
    <property type="protein sequence ID" value="DAE08043.1"/>
    <property type="molecule type" value="Genomic_DNA"/>
</dbReference>
<evidence type="ECO:0000313" key="2">
    <source>
        <dbReference type="EMBL" id="DAE08043.1"/>
    </source>
</evidence>
<name>A0A8S5PNH6_9CAUD</name>
<protein>
    <submittedName>
        <fullName evidence="2">Uncharacterized protein</fullName>
    </submittedName>
</protein>
<accession>A0A8S5PNH6</accession>
<organism evidence="2">
    <name type="scientific">Myoviridae sp. ctisV53</name>
    <dbReference type="NCBI Taxonomy" id="2825156"/>
    <lineage>
        <taxon>Viruses</taxon>
        <taxon>Duplodnaviria</taxon>
        <taxon>Heunggongvirae</taxon>
        <taxon>Uroviricota</taxon>
        <taxon>Caudoviricetes</taxon>
    </lineage>
</organism>